<dbReference type="Proteomes" id="UP000799770">
    <property type="component" value="Unassembled WGS sequence"/>
</dbReference>
<keyword evidence="5" id="KW-1185">Reference proteome</keyword>
<name>A0A6A5Z0Q2_9PLEO</name>
<evidence type="ECO:0000256" key="2">
    <source>
        <dbReference type="SAM" id="MobiDB-lite"/>
    </source>
</evidence>
<feature type="compositionally biased region" description="Basic and acidic residues" evidence="2">
    <location>
        <begin position="492"/>
        <end position="501"/>
    </location>
</feature>
<protein>
    <recommendedName>
        <fullName evidence="3">C2H2-type domain-containing protein</fullName>
    </recommendedName>
</protein>
<feature type="region of interest" description="Disordered" evidence="2">
    <location>
        <begin position="273"/>
        <end position="347"/>
    </location>
</feature>
<feature type="compositionally biased region" description="Polar residues" evidence="2">
    <location>
        <begin position="477"/>
        <end position="488"/>
    </location>
</feature>
<evidence type="ECO:0000313" key="4">
    <source>
        <dbReference type="EMBL" id="KAF2112603.1"/>
    </source>
</evidence>
<feature type="compositionally biased region" description="Basic and acidic residues" evidence="2">
    <location>
        <begin position="692"/>
        <end position="712"/>
    </location>
</feature>
<reference evidence="4" key="1">
    <citation type="journal article" date="2020" name="Stud. Mycol.">
        <title>101 Dothideomycetes genomes: a test case for predicting lifestyles and emergence of pathogens.</title>
        <authorList>
            <person name="Haridas S."/>
            <person name="Albert R."/>
            <person name="Binder M."/>
            <person name="Bloem J."/>
            <person name="Labutti K."/>
            <person name="Salamov A."/>
            <person name="Andreopoulos B."/>
            <person name="Baker S."/>
            <person name="Barry K."/>
            <person name="Bills G."/>
            <person name="Bluhm B."/>
            <person name="Cannon C."/>
            <person name="Castanera R."/>
            <person name="Culley D."/>
            <person name="Daum C."/>
            <person name="Ezra D."/>
            <person name="Gonzalez J."/>
            <person name="Henrissat B."/>
            <person name="Kuo A."/>
            <person name="Liang C."/>
            <person name="Lipzen A."/>
            <person name="Lutzoni F."/>
            <person name="Magnuson J."/>
            <person name="Mondo S."/>
            <person name="Nolan M."/>
            <person name="Ohm R."/>
            <person name="Pangilinan J."/>
            <person name="Park H.-J."/>
            <person name="Ramirez L."/>
            <person name="Alfaro M."/>
            <person name="Sun H."/>
            <person name="Tritt A."/>
            <person name="Yoshinaga Y."/>
            <person name="Zwiers L.-H."/>
            <person name="Turgeon B."/>
            <person name="Goodwin S."/>
            <person name="Spatafora J."/>
            <person name="Crous P."/>
            <person name="Grigoriev I."/>
        </authorList>
    </citation>
    <scope>NUCLEOTIDE SEQUENCE</scope>
    <source>
        <strain evidence="4">CBS 627.86</strain>
    </source>
</reference>
<feature type="compositionally biased region" description="Polar residues" evidence="2">
    <location>
        <begin position="221"/>
        <end position="231"/>
    </location>
</feature>
<feature type="region of interest" description="Disordered" evidence="2">
    <location>
        <begin position="216"/>
        <end position="255"/>
    </location>
</feature>
<dbReference type="PANTHER" id="PTHR38166:SF1">
    <property type="entry name" value="C2H2-TYPE DOMAIN-CONTAINING PROTEIN"/>
    <property type="match status" value="1"/>
</dbReference>
<feature type="region of interest" description="Disordered" evidence="2">
    <location>
        <begin position="1"/>
        <end position="22"/>
    </location>
</feature>
<dbReference type="SMART" id="SM00355">
    <property type="entry name" value="ZnF_C2H2"/>
    <property type="match status" value="3"/>
</dbReference>
<keyword evidence="1" id="KW-0863">Zinc-finger</keyword>
<accession>A0A6A5Z0Q2</accession>
<gene>
    <name evidence="4" type="ORF">BDV96DRAFT_664207</name>
</gene>
<feature type="compositionally biased region" description="Polar residues" evidence="2">
    <location>
        <begin position="294"/>
        <end position="345"/>
    </location>
</feature>
<dbReference type="GO" id="GO:0008270">
    <property type="term" value="F:zinc ion binding"/>
    <property type="evidence" value="ECO:0007669"/>
    <property type="project" value="UniProtKB-KW"/>
</dbReference>
<feature type="region of interest" description="Disordered" evidence="2">
    <location>
        <begin position="967"/>
        <end position="1021"/>
    </location>
</feature>
<feature type="region of interest" description="Disordered" evidence="2">
    <location>
        <begin position="632"/>
        <end position="729"/>
    </location>
</feature>
<dbReference type="PROSITE" id="PS50157">
    <property type="entry name" value="ZINC_FINGER_C2H2_2"/>
    <property type="match status" value="1"/>
</dbReference>
<dbReference type="AlphaFoldDB" id="A0A6A5Z0Q2"/>
<feature type="compositionally biased region" description="Basic and acidic residues" evidence="2">
    <location>
        <begin position="661"/>
        <end position="672"/>
    </location>
</feature>
<feature type="region of interest" description="Disordered" evidence="2">
    <location>
        <begin position="461"/>
        <end position="501"/>
    </location>
</feature>
<feature type="domain" description="C2H2-type" evidence="3">
    <location>
        <begin position="414"/>
        <end position="438"/>
    </location>
</feature>
<dbReference type="OrthoDB" id="3800855at2759"/>
<feature type="compositionally biased region" description="Polar residues" evidence="2">
    <location>
        <begin position="580"/>
        <end position="594"/>
    </location>
</feature>
<organism evidence="4 5">
    <name type="scientific">Lophiotrema nucula</name>
    <dbReference type="NCBI Taxonomy" id="690887"/>
    <lineage>
        <taxon>Eukaryota</taxon>
        <taxon>Fungi</taxon>
        <taxon>Dikarya</taxon>
        <taxon>Ascomycota</taxon>
        <taxon>Pezizomycotina</taxon>
        <taxon>Dothideomycetes</taxon>
        <taxon>Pleosporomycetidae</taxon>
        <taxon>Pleosporales</taxon>
        <taxon>Lophiotremataceae</taxon>
        <taxon>Lophiotrema</taxon>
    </lineage>
</organism>
<feature type="compositionally biased region" description="Polar residues" evidence="2">
    <location>
        <begin position="998"/>
        <end position="1011"/>
    </location>
</feature>
<sequence>MDGHQRTMESAPEGSWVNTVPSEPHDIASYRYGGSMWSEPEDGPTYSVPIEILGMTQYDYEGRAIPTSRDSGTAEYDANLDDWVQGEAALDDSVGVNVDRAENSSGFRVPNRIFQDQDATLYGSNMGFHNRSSSRTSHYPSHALSHATAFSSTLSDDEPPSGFPHHIVESSIHQDVQAWGDDNPPLQLPGVSSIDRDGPWSLMNRRASKLGAVLPIGSDQPHWSLSNQSAPRSHPRFHRLSSPGLDLGHTLPSQPAKRRYMPWRDHHASQLAALPPTDSDQLDWSKSKSHYGSLRSSSPGLTFASTLPSQPSKNDGLQSRDQPLLQRSSTITSEPLENESTTTPPRNLDYFASPAVITIAPFSPRSSLHKELPDILYCPRDGCKATFQGDYRKSNIGRHLRVQHGGLSGSGVVYTCEAGGCDNTFKRKDARLKHYRKHHPWLSQFPFPISRKPTKSFLKLNKGKASSVPQVTRHDQQPSTPSRTNPVGSENRPQDLQRKTNRFDVVEDAEDLVDQTSQKVQLSLVAEDSVRSLAKPRRRPYPKASTLRTKEDPELPILKAMLEDHPGAADGGGLFKQSKDPTSQQTSAAANSNLWADDGSSVTLDPAKEHLVQNAVKNFKLWFVRGNMGGLPHRRADHTDSAHGTRKIATSRTDGGCGGEGRQDSSHGRVSEEGSSGGSNVAYNKAKRDGKRKISEDENGDRSDTERDEPSGKRIRRRDSPNGPLSDRLACPFFKHDSARNMRGACSGPGWKAVHRIKMHISRTHVQMLRCPRCHRGVIDHSELIQHLAETPQCARKDPEPPSADDDCMKIPSERENELRRFKQRGVSEPEKWKGLYLFIFPGTDEASVPSPYYEYETSESAETSQRNFLGLYSQRMPLIMENEFRRVVSEEVFDEAISERLNNRITELVQRGQQAFLREWTTTSSTLGPRSGESSGEIRRNIGESMAVVPAPSGLFHQNPLLGASPAATLANPDQGLQGLCEGPKPSASEAGHDSGYYSNGSPDLFNTGTPHLEAGSPSNAFFPELRQRERMNNAAIQIMLENTGTDGVTGFELGDIDIDPEIREWLNADLLDVPVDANWFSLDEEHFP</sequence>
<evidence type="ECO:0000259" key="3">
    <source>
        <dbReference type="PROSITE" id="PS50157"/>
    </source>
</evidence>
<evidence type="ECO:0000313" key="5">
    <source>
        <dbReference type="Proteomes" id="UP000799770"/>
    </source>
</evidence>
<evidence type="ECO:0000256" key="1">
    <source>
        <dbReference type="PROSITE-ProRule" id="PRU00042"/>
    </source>
</evidence>
<keyword evidence="1" id="KW-0862">Zinc</keyword>
<keyword evidence="1" id="KW-0479">Metal-binding</keyword>
<proteinExistence type="predicted"/>
<dbReference type="InterPro" id="IPR013087">
    <property type="entry name" value="Znf_C2H2_type"/>
</dbReference>
<feature type="region of interest" description="Disordered" evidence="2">
    <location>
        <begin position="567"/>
        <end position="595"/>
    </location>
</feature>
<dbReference type="EMBL" id="ML977330">
    <property type="protein sequence ID" value="KAF2112603.1"/>
    <property type="molecule type" value="Genomic_DNA"/>
</dbReference>
<dbReference type="PANTHER" id="PTHR38166">
    <property type="entry name" value="C2H2-TYPE DOMAIN-CONTAINING PROTEIN-RELATED"/>
    <property type="match status" value="1"/>
</dbReference>